<dbReference type="InterPro" id="IPR007047">
    <property type="entry name" value="Flp_Fap"/>
</dbReference>
<evidence type="ECO:0000313" key="2">
    <source>
        <dbReference type="EMBL" id="MDJ1160014.1"/>
    </source>
</evidence>
<name>A0ABT7AMI8_9HYPH</name>
<dbReference type="RefSeq" id="WP_283742014.1">
    <property type="nucleotide sequence ID" value="NZ_JASJEV010000015.1"/>
</dbReference>
<proteinExistence type="predicted"/>
<keyword evidence="3" id="KW-1185">Reference proteome</keyword>
<organism evidence="2 3">
    <name type="scientific">Chelatococcus albus</name>
    <dbReference type="NCBI Taxonomy" id="3047466"/>
    <lineage>
        <taxon>Bacteria</taxon>
        <taxon>Pseudomonadati</taxon>
        <taxon>Pseudomonadota</taxon>
        <taxon>Alphaproteobacteria</taxon>
        <taxon>Hyphomicrobiales</taxon>
        <taxon>Chelatococcaceae</taxon>
        <taxon>Chelatococcus</taxon>
    </lineage>
</organism>
<evidence type="ECO:0000313" key="3">
    <source>
        <dbReference type="Proteomes" id="UP001321492"/>
    </source>
</evidence>
<evidence type="ECO:0000256" key="1">
    <source>
        <dbReference type="SAM" id="Phobius"/>
    </source>
</evidence>
<keyword evidence="1" id="KW-1133">Transmembrane helix</keyword>
<accession>A0ABT7AMI8</accession>
<comment type="caution">
    <text evidence="2">The sequence shown here is derived from an EMBL/GenBank/DDBJ whole genome shotgun (WGS) entry which is preliminary data.</text>
</comment>
<gene>
    <name evidence="2" type="ORF">QNA08_17510</name>
</gene>
<protein>
    <submittedName>
        <fullName evidence="2">Flp family type IVb pilin</fullName>
    </submittedName>
</protein>
<dbReference type="EMBL" id="JASJEV010000015">
    <property type="protein sequence ID" value="MDJ1160014.1"/>
    <property type="molecule type" value="Genomic_DNA"/>
</dbReference>
<keyword evidence="1" id="KW-0812">Transmembrane</keyword>
<sequence>MLARLGAFLRDERGSAAVEYGLLAALITLAIVASVVVVGQSVVRIFGTLGDEMAKIQ</sequence>
<reference evidence="2 3" key="1">
    <citation type="submission" date="2023-05" db="EMBL/GenBank/DDBJ databases">
        <title>Chelatococcus sp. nov., a moderately thermophilic bacterium isolated from hot spring microbial mat.</title>
        <authorList>
            <person name="Hu C.-J."/>
            <person name="Li W.-J."/>
        </authorList>
    </citation>
    <scope>NUCLEOTIDE SEQUENCE [LARGE SCALE GENOMIC DNA]</scope>
    <source>
        <strain evidence="2 3">SYSU G07232</strain>
    </source>
</reference>
<feature type="transmembrane region" description="Helical" evidence="1">
    <location>
        <begin position="20"/>
        <end position="47"/>
    </location>
</feature>
<dbReference type="Pfam" id="PF04964">
    <property type="entry name" value="Flp_Fap"/>
    <property type="match status" value="1"/>
</dbReference>
<keyword evidence="1" id="KW-0472">Membrane</keyword>
<dbReference type="Proteomes" id="UP001321492">
    <property type="component" value="Unassembled WGS sequence"/>
</dbReference>